<dbReference type="GO" id="GO:0005509">
    <property type="term" value="F:calcium ion binding"/>
    <property type="evidence" value="ECO:0007669"/>
    <property type="project" value="InterPro"/>
</dbReference>
<gene>
    <name evidence="3" type="ORF">OXD698_LOCUS37485</name>
</gene>
<dbReference type="EMBL" id="CAJOAZ010006622">
    <property type="protein sequence ID" value="CAF4139962.1"/>
    <property type="molecule type" value="Genomic_DNA"/>
</dbReference>
<comment type="caution">
    <text evidence="3">The sequence shown here is derived from an EMBL/GenBank/DDBJ whole genome shotgun (WGS) entry which is preliminary data.</text>
</comment>
<dbReference type="Gene3D" id="1.10.238.10">
    <property type="entry name" value="EF-hand"/>
    <property type="match status" value="1"/>
</dbReference>
<dbReference type="Proteomes" id="UP000663844">
    <property type="component" value="Unassembled WGS sequence"/>
</dbReference>
<protein>
    <recommendedName>
        <fullName evidence="2">EF-hand domain-containing protein</fullName>
    </recommendedName>
</protein>
<evidence type="ECO:0000313" key="4">
    <source>
        <dbReference type="Proteomes" id="UP000663844"/>
    </source>
</evidence>
<evidence type="ECO:0000313" key="3">
    <source>
        <dbReference type="EMBL" id="CAF4139962.1"/>
    </source>
</evidence>
<dbReference type="InterPro" id="IPR002048">
    <property type="entry name" value="EF_hand_dom"/>
</dbReference>
<dbReference type="SMART" id="SM00054">
    <property type="entry name" value="EFh"/>
    <property type="match status" value="1"/>
</dbReference>
<feature type="domain" description="EF-hand" evidence="2">
    <location>
        <begin position="7"/>
        <end position="40"/>
    </location>
</feature>
<name>A0A819XS40_9BILA</name>
<evidence type="ECO:0000259" key="2">
    <source>
        <dbReference type="PROSITE" id="PS50222"/>
    </source>
</evidence>
<keyword evidence="1" id="KW-0106">Calcium</keyword>
<dbReference type="SUPFAM" id="SSF47473">
    <property type="entry name" value="EF-hand"/>
    <property type="match status" value="1"/>
</dbReference>
<evidence type="ECO:0000256" key="1">
    <source>
        <dbReference type="ARBA" id="ARBA00022837"/>
    </source>
</evidence>
<feature type="non-terminal residue" evidence="3">
    <location>
        <position position="1"/>
    </location>
</feature>
<organism evidence="3 4">
    <name type="scientific">Adineta steineri</name>
    <dbReference type="NCBI Taxonomy" id="433720"/>
    <lineage>
        <taxon>Eukaryota</taxon>
        <taxon>Metazoa</taxon>
        <taxon>Spiralia</taxon>
        <taxon>Gnathifera</taxon>
        <taxon>Rotifera</taxon>
        <taxon>Eurotatoria</taxon>
        <taxon>Bdelloidea</taxon>
        <taxon>Adinetida</taxon>
        <taxon>Adinetidae</taxon>
        <taxon>Adineta</taxon>
    </lineage>
</organism>
<accession>A0A819XS40</accession>
<sequence length="40" mass="4243">GASAGGSGFDVVDAAFRNADQDQDGKLNRAEFLRFIQQGL</sequence>
<dbReference type="AlphaFoldDB" id="A0A819XS40"/>
<dbReference type="PROSITE" id="PS00018">
    <property type="entry name" value="EF_HAND_1"/>
    <property type="match status" value="1"/>
</dbReference>
<dbReference type="Pfam" id="PF00036">
    <property type="entry name" value="EF-hand_1"/>
    <property type="match status" value="1"/>
</dbReference>
<dbReference type="InterPro" id="IPR011992">
    <property type="entry name" value="EF-hand-dom_pair"/>
</dbReference>
<dbReference type="PROSITE" id="PS50222">
    <property type="entry name" value="EF_HAND_2"/>
    <property type="match status" value="1"/>
</dbReference>
<reference evidence="3" key="1">
    <citation type="submission" date="2021-02" db="EMBL/GenBank/DDBJ databases">
        <authorList>
            <person name="Nowell W R."/>
        </authorList>
    </citation>
    <scope>NUCLEOTIDE SEQUENCE</scope>
</reference>
<proteinExistence type="predicted"/>
<dbReference type="InterPro" id="IPR018247">
    <property type="entry name" value="EF_Hand_1_Ca_BS"/>
</dbReference>